<comment type="caution">
    <text evidence="3">The sequence shown here is derived from an EMBL/GenBank/DDBJ whole genome shotgun (WGS) entry which is preliminary data.</text>
</comment>
<evidence type="ECO:0000313" key="3">
    <source>
        <dbReference type="EMBL" id="KAI0524270.1"/>
    </source>
</evidence>
<keyword evidence="2" id="KW-1133">Transmembrane helix</keyword>
<dbReference type="Proteomes" id="UP000829196">
    <property type="component" value="Unassembled WGS sequence"/>
</dbReference>
<protein>
    <submittedName>
        <fullName evidence="3">Uncharacterized protein</fullName>
    </submittedName>
</protein>
<feature type="transmembrane region" description="Helical" evidence="2">
    <location>
        <begin position="113"/>
        <end position="132"/>
    </location>
</feature>
<feature type="compositionally biased region" description="Pro residues" evidence="1">
    <location>
        <begin position="1"/>
        <end position="10"/>
    </location>
</feature>
<reference evidence="3" key="1">
    <citation type="journal article" date="2022" name="Front. Genet.">
        <title>Chromosome-Scale Assembly of the Dendrobium nobile Genome Provides Insights Into the Molecular Mechanism of the Biosynthesis of the Medicinal Active Ingredient of Dendrobium.</title>
        <authorList>
            <person name="Xu Q."/>
            <person name="Niu S.-C."/>
            <person name="Li K.-L."/>
            <person name="Zheng P.-J."/>
            <person name="Zhang X.-J."/>
            <person name="Jia Y."/>
            <person name="Liu Y."/>
            <person name="Niu Y.-X."/>
            <person name="Yu L.-H."/>
            <person name="Chen D.-F."/>
            <person name="Zhang G.-Q."/>
        </authorList>
    </citation>
    <scope>NUCLEOTIDE SEQUENCE</scope>
    <source>
        <tissue evidence="3">Leaf</tissue>
    </source>
</reference>
<organism evidence="3 4">
    <name type="scientific">Dendrobium nobile</name>
    <name type="common">Orchid</name>
    <dbReference type="NCBI Taxonomy" id="94219"/>
    <lineage>
        <taxon>Eukaryota</taxon>
        <taxon>Viridiplantae</taxon>
        <taxon>Streptophyta</taxon>
        <taxon>Embryophyta</taxon>
        <taxon>Tracheophyta</taxon>
        <taxon>Spermatophyta</taxon>
        <taxon>Magnoliopsida</taxon>
        <taxon>Liliopsida</taxon>
        <taxon>Asparagales</taxon>
        <taxon>Orchidaceae</taxon>
        <taxon>Epidendroideae</taxon>
        <taxon>Malaxideae</taxon>
        <taxon>Dendrobiinae</taxon>
        <taxon>Dendrobium</taxon>
    </lineage>
</organism>
<feature type="transmembrane region" description="Helical" evidence="2">
    <location>
        <begin position="47"/>
        <end position="65"/>
    </location>
</feature>
<evidence type="ECO:0000256" key="1">
    <source>
        <dbReference type="SAM" id="MobiDB-lite"/>
    </source>
</evidence>
<keyword evidence="4" id="KW-1185">Reference proteome</keyword>
<feature type="transmembrane region" description="Helical" evidence="2">
    <location>
        <begin position="138"/>
        <end position="159"/>
    </location>
</feature>
<dbReference type="AlphaFoldDB" id="A0A8T3C1V0"/>
<proteinExistence type="predicted"/>
<name>A0A8T3C1V0_DENNO</name>
<evidence type="ECO:0000313" key="4">
    <source>
        <dbReference type="Proteomes" id="UP000829196"/>
    </source>
</evidence>
<accession>A0A8T3C1V0</accession>
<feature type="region of interest" description="Disordered" evidence="1">
    <location>
        <begin position="1"/>
        <end position="28"/>
    </location>
</feature>
<dbReference type="EMBL" id="JAGYWB010000004">
    <property type="protein sequence ID" value="KAI0524270.1"/>
    <property type="molecule type" value="Genomic_DNA"/>
</dbReference>
<evidence type="ECO:0000256" key="2">
    <source>
        <dbReference type="SAM" id="Phobius"/>
    </source>
</evidence>
<keyword evidence="2" id="KW-0812">Transmembrane</keyword>
<keyword evidence="2" id="KW-0472">Membrane</keyword>
<feature type="transmembrane region" description="Helical" evidence="2">
    <location>
        <begin position="77"/>
        <end position="101"/>
    </location>
</feature>
<gene>
    <name evidence="3" type="ORF">KFK09_003636</name>
</gene>
<sequence length="174" mass="19090">MAPISLPSPPNNLYSSTQSDLESGNPISIPNNNIDSELPEWKRIGKFVQTVNFGLFGAFISLLVNNPTSATIHPAHYIPYFTFVCLGLASSICLAAFSIIMKGSTTVCFVQKKLMYFNFFFVLLACCFRLQIALPLFAVGLVTVLVLIGLLVILLYLLLNSRCSSSRQTNETGI</sequence>